<dbReference type="Pfam" id="PF13237">
    <property type="entry name" value="Fer4_10"/>
    <property type="match status" value="1"/>
</dbReference>
<proteinExistence type="predicted"/>
<reference evidence="6 7" key="1">
    <citation type="journal article" date="2014" name="Int. J. Syst. Evol. Microbiol.">
        <title>Methanobacterium paludis sp. nov. and a novel strain of Methanobacterium lacus isolated from northern peatlands.</title>
        <authorList>
            <person name="Cadillo-Quiroz H."/>
            <person name="Brauer S.L."/>
            <person name="Goodson N."/>
            <person name="Yavitt J.B."/>
            <person name="Zinder S.H."/>
        </authorList>
    </citation>
    <scope>NUCLEOTIDE SEQUENCE [LARGE SCALE GENOMIC DNA]</scope>
    <source>
        <strain evidence="7">DSM 25820 / JCM 18151 / SWAN1</strain>
    </source>
</reference>
<evidence type="ECO:0000256" key="4">
    <source>
        <dbReference type="ARBA" id="ARBA00023014"/>
    </source>
</evidence>
<keyword evidence="4" id="KW-0411">Iron-sulfur</keyword>
<dbReference type="InterPro" id="IPR050572">
    <property type="entry name" value="Fe-S_Ferredoxin"/>
</dbReference>
<accession>F6D2P5</accession>
<dbReference type="Gene3D" id="3.30.70.20">
    <property type="match status" value="2"/>
</dbReference>
<keyword evidence="3" id="KW-0408">Iron</keyword>
<protein>
    <submittedName>
        <fullName evidence="6">4Fe-4S ferredoxin iron-sulfur binding domain-containing protein</fullName>
    </submittedName>
</protein>
<dbReference type="GO" id="GO:0016491">
    <property type="term" value="F:oxidoreductase activity"/>
    <property type="evidence" value="ECO:0007669"/>
    <property type="project" value="UniProtKB-ARBA"/>
</dbReference>
<evidence type="ECO:0000256" key="3">
    <source>
        <dbReference type="ARBA" id="ARBA00023004"/>
    </source>
</evidence>
<feature type="domain" description="4Fe-4S ferredoxin-type" evidence="5">
    <location>
        <begin position="38"/>
        <end position="68"/>
    </location>
</feature>
<evidence type="ECO:0000256" key="2">
    <source>
        <dbReference type="ARBA" id="ARBA00022723"/>
    </source>
</evidence>
<feature type="domain" description="4Fe-4S ferredoxin-type" evidence="5">
    <location>
        <begin position="153"/>
        <end position="183"/>
    </location>
</feature>
<dbReference type="Gene3D" id="3.30.70.3270">
    <property type="match status" value="1"/>
</dbReference>
<keyword evidence="7" id="KW-1185">Reference proteome</keyword>
<feature type="domain" description="4Fe-4S ferredoxin-type" evidence="5">
    <location>
        <begin position="123"/>
        <end position="152"/>
    </location>
</feature>
<dbReference type="AlphaFoldDB" id="F6D2P5"/>
<dbReference type="Pfam" id="PF12838">
    <property type="entry name" value="Fer4_7"/>
    <property type="match status" value="1"/>
</dbReference>
<dbReference type="EMBL" id="CP002772">
    <property type="protein sequence ID" value="AEG17979.1"/>
    <property type="molecule type" value="Genomic_DNA"/>
</dbReference>
<dbReference type="RefSeq" id="WP_013825481.1">
    <property type="nucleotide sequence ID" value="NC_015574.1"/>
</dbReference>
<dbReference type="InterPro" id="IPR017900">
    <property type="entry name" value="4Fe4S_Fe_S_CS"/>
</dbReference>
<dbReference type="STRING" id="868131.MSWAN_0955"/>
<dbReference type="HOGENOM" id="CLU_061721_0_0_2"/>
<feature type="domain" description="4Fe-4S ferredoxin-type" evidence="5">
    <location>
        <begin position="78"/>
        <end position="107"/>
    </location>
</feature>
<sequence length="346" mass="38807">MSSVIWYLYEFARKSWAEKFAAAKTDPEIMETPSRFRNFPKVHKEYCISCGACTAACPAPMAIKLVRDGDSSDGEGSAYPVINNRGCIRCGFCAEVCPTDPKTLTCGENHLIREEFTIVPVDKMLVIDDYLCIRCKKCMESCKIDGAIVEEDNKIAIDQTKCIACGDCLKTCPVKGAIKGIHIANVEEQKTVINLIVNTLEERIDIEQEKIKDLGPGKVLSIDMPVDELAVKAREIIPDDDLVTDLIEKMTDRLKLRIVTWDKEKCKNCRLCVDECPSGAITYDEEKGVQRNKDKCLRCSICYQTCPFGVAGFYIARFLLDKMDKTALDDYVIHITLKASQLPIRS</sequence>
<evidence type="ECO:0000259" key="5">
    <source>
        <dbReference type="PROSITE" id="PS51379"/>
    </source>
</evidence>
<evidence type="ECO:0000313" key="7">
    <source>
        <dbReference type="Proteomes" id="UP000009231"/>
    </source>
</evidence>
<dbReference type="GO" id="GO:0046872">
    <property type="term" value="F:metal ion binding"/>
    <property type="evidence" value="ECO:0007669"/>
    <property type="project" value="UniProtKB-KW"/>
</dbReference>
<dbReference type="Pfam" id="PF14697">
    <property type="entry name" value="Fer4_21"/>
    <property type="match status" value="1"/>
</dbReference>
<dbReference type="Proteomes" id="UP000009231">
    <property type="component" value="Chromosome"/>
</dbReference>
<dbReference type="OrthoDB" id="23478at2157"/>
<dbReference type="KEGG" id="mew:MSWAN_0955"/>
<dbReference type="InterPro" id="IPR017896">
    <property type="entry name" value="4Fe4S_Fe-S-bd"/>
</dbReference>
<dbReference type="PANTHER" id="PTHR43687">
    <property type="entry name" value="ADENYLYLSULFATE REDUCTASE, BETA SUBUNIT"/>
    <property type="match status" value="1"/>
</dbReference>
<dbReference type="PROSITE" id="PS00198">
    <property type="entry name" value="4FE4S_FER_1"/>
    <property type="match status" value="4"/>
</dbReference>
<feature type="domain" description="4Fe-4S ferredoxin-type" evidence="5">
    <location>
        <begin position="287"/>
        <end position="316"/>
    </location>
</feature>
<dbReference type="PROSITE" id="PS51379">
    <property type="entry name" value="4FE4S_FER_2"/>
    <property type="match status" value="6"/>
</dbReference>
<gene>
    <name evidence="6" type="ordered locus">MSWAN_0955</name>
</gene>
<keyword evidence="2" id="KW-0479">Metal-binding</keyword>
<dbReference type="SUPFAM" id="SSF54862">
    <property type="entry name" value="4Fe-4S ferredoxins"/>
    <property type="match status" value="2"/>
</dbReference>
<keyword evidence="1" id="KW-0004">4Fe-4S</keyword>
<evidence type="ECO:0000256" key="1">
    <source>
        <dbReference type="ARBA" id="ARBA00022485"/>
    </source>
</evidence>
<dbReference type="CDD" id="cd10549">
    <property type="entry name" value="MtMvhB_like"/>
    <property type="match status" value="1"/>
</dbReference>
<dbReference type="GeneID" id="10668457"/>
<feature type="domain" description="4Fe-4S ferredoxin-type" evidence="5">
    <location>
        <begin position="257"/>
        <end position="286"/>
    </location>
</feature>
<dbReference type="GO" id="GO:0051539">
    <property type="term" value="F:4 iron, 4 sulfur cluster binding"/>
    <property type="evidence" value="ECO:0007669"/>
    <property type="project" value="UniProtKB-KW"/>
</dbReference>
<name>F6D2P5_METPW</name>
<evidence type="ECO:0000313" key="6">
    <source>
        <dbReference type="EMBL" id="AEG17979.1"/>
    </source>
</evidence>
<dbReference type="PANTHER" id="PTHR43687:SF3">
    <property type="entry name" value="4FE-4S FERREDOXIN-TYPE DOMAIN-CONTAINING PROTEIN"/>
    <property type="match status" value="1"/>
</dbReference>
<dbReference type="eggNOG" id="arCOG02183">
    <property type="taxonomic scope" value="Archaea"/>
</dbReference>
<organism evidence="6 7">
    <name type="scientific">Methanobacterium paludis (strain DSM 25820 / JCM 18151 / SWAN1)</name>
    <dbReference type="NCBI Taxonomy" id="868131"/>
    <lineage>
        <taxon>Archaea</taxon>
        <taxon>Methanobacteriati</taxon>
        <taxon>Methanobacteriota</taxon>
        <taxon>Methanomada group</taxon>
        <taxon>Methanobacteria</taxon>
        <taxon>Methanobacteriales</taxon>
        <taxon>Methanobacteriaceae</taxon>
        <taxon>Methanobacterium</taxon>
    </lineage>
</organism>